<keyword evidence="6" id="KW-1185">Reference proteome</keyword>
<reference evidence="5" key="1">
    <citation type="submission" date="2021-08" db="EMBL/GenBank/DDBJ databases">
        <title>WGS assembly of Ceratopteris richardii.</title>
        <authorList>
            <person name="Marchant D.B."/>
            <person name="Chen G."/>
            <person name="Jenkins J."/>
            <person name="Shu S."/>
            <person name="Leebens-Mack J."/>
            <person name="Grimwood J."/>
            <person name="Schmutz J."/>
            <person name="Soltis P."/>
            <person name="Soltis D."/>
            <person name="Chen Z.-H."/>
        </authorList>
    </citation>
    <scope>NUCLEOTIDE SEQUENCE</scope>
    <source>
        <strain evidence="5">Whitten #5841</strain>
        <tissue evidence="5">Leaf</tissue>
    </source>
</reference>
<evidence type="ECO:0000313" key="6">
    <source>
        <dbReference type="Proteomes" id="UP000825935"/>
    </source>
</evidence>
<protein>
    <recommendedName>
        <fullName evidence="4">DEUBAD domain-containing protein</fullName>
    </recommendedName>
</protein>
<feature type="region of interest" description="Disordered" evidence="3">
    <location>
        <begin position="446"/>
        <end position="466"/>
    </location>
</feature>
<dbReference type="EMBL" id="CM035409">
    <property type="protein sequence ID" value="KAH7438690.1"/>
    <property type="molecule type" value="Genomic_DNA"/>
</dbReference>
<feature type="region of interest" description="Disordered" evidence="3">
    <location>
        <begin position="488"/>
        <end position="510"/>
    </location>
</feature>
<feature type="compositionally biased region" description="Basic residues" evidence="3">
    <location>
        <begin position="498"/>
        <end position="507"/>
    </location>
</feature>
<sequence length="1105" mass="124125">MTIIKREPWINRENFLVGVPVRRSTGRPLGNGRNFCNSSSDSSDSDLLEPIDGHLCQLGDQVCEFPAEIFDVPDLKEIVSLETWNTALDDEERETLAAYLPCMDEATFRTTLKSLFSGEGFNFSSPIEVFLQMLKSGEFNPKASRYRQTLQFLQKREHHCELRAYHNRLVNSFLEMQNLWKECPDSNLAERLQMWKALKFDGVKLTPQYFAEKRGGPLHNRYYKSLLRRKECYTKAKGDSTVIQSAGSNFRTVEFDSKDFTISRKHKREVNTFAYNASVNVTESGKKIGPKGVLKLLSKPVSRTKGSMDVVPINDLSLTPSPDPQGEKNFDGKLFAFPSEPTVSRNVDWSSALRNKKSESKKKSESRVKAVECRKLSSQASQSGLGSYDKGMNGATEGDKQQLLNITFGTVAQDVEDVPFSPTASEEALKSSDLSQQEGLYETKAKAKEKNKFKGSKSQETGRSSVLFNGHSTEDAYLAEKEVHDILDDKDEPDAGRMKRKRKRSKVSNHSLLSSSSNLQEIFTPSVQKMCTNLPSSVPAIALTFPFSIIHLLSAVRLALTEFSSDQSMTSDREGILTENLVVDQECLKRPVPLYLQQDGLSSHRDACFERDPEGKNSLVRSITLQEIVTRVQANPGDPRILEAQESLQELIRGVLKVLSCRTSQAGIKGWKPLVMYNRVARGWSWIGPLSSSQPATEMGCPVVSITAETWMISSKMLYKLQELFGNWLKHEQEILQQLGQLALTPPLSIPLLLDEKERFRELRAQKSLMTIHPTPEEMRAYFRKEEALRYSVPDRAFLYTSLDGRKSAVAPLRRTGGKPNSKARDHFMLKHDRPPHVTILCLVRDAAARLPGSIGTRADVCSLLRDSQYIVEDVSDVQLNNVVSGALDRLHYERDPCVRFDGDRKLWVYLHTDKEEEDFEDDATSSTKRWRRMKKDGTENSEVCLPQDFDYLGKDDQDANGLGLDLSPPSCFGGPNDLASVYSAGGNEMPYPNTSSSPLILESAFSTTGREDSLLHFIDLPPTIQPPCVNMRQSHPMGWEVLSNKWETDIAFQSQDQFVQEDYGVLTSIVSSHREGEILIDGEKRRGALCEDVVIGPLLCTPLG</sequence>
<dbReference type="GO" id="GO:0031011">
    <property type="term" value="C:Ino80 complex"/>
    <property type="evidence" value="ECO:0007669"/>
    <property type="project" value="InterPro"/>
</dbReference>
<dbReference type="InterPro" id="IPR044867">
    <property type="entry name" value="DEUBAD_dom"/>
</dbReference>
<dbReference type="Proteomes" id="UP000825935">
    <property type="component" value="Chromosome 4"/>
</dbReference>
<dbReference type="OMA" id="SEMPETH"/>
<name>A0A8T2UVG6_CERRI</name>
<comment type="caution">
    <text evidence="5">The sequence shown here is derived from an EMBL/GenBank/DDBJ whole genome shotgun (WGS) entry which is preliminary data.</text>
</comment>
<dbReference type="InterPro" id="IPR024867">
    <property type="entry name" value="NFRKB"/>
</dbReference>
<dbReference type="AlphaFoldDB" id="A0A8T2UVG6"/>
<evidence type="ECO:0000259" key="4">
    <source>
        <dbReference type="PROSITE" id="PS51916"/>
    </source>
</evidence>
<dbReference type="CDD" id="cd21865">
    <property type="entry name" value="DEUBAD_NFRKB"/>
    <property type="match status" value="1"/>
</dbReference>
<feature type="compositionally biased region" description="Basic and acidic residues" evidence="3">
    <location>
        <begin position="356"/>
        <end position="375"/>
    </location>
</feature>
<dbReference type="OrthoDB" id="70874at2759"/>
<evidence type="ECO:0000256" key="2">
    <source>
        <dbReference type="ARBA" id="ARBA00023242"/>
    </source>
</evidence>
<gene>
    <name evidence="5" type="ORF">KP509_04G027000</name>
</gene>
<dbReference type="PROSITE" id="PS51916">
    <property type="entry name" value="DEUBAD"/>
    <property type="match status" value="1"/>
</dbReference>
<evidence type="ECO:0000256" key="3">
    <source>
        <dbReference type="SAM" id="MobiDB-lite"/>
    </source>
</evidence>
<feature type="compositionally biased region" description="Basic and acidic residues" evidence="3">
    <location>
        <begin position="488"/>
        <end position="497"/>
    </location>
</feature>
<dbReference type="Pfam" id="PF25793">
    <property type="entry name" value="WHD_2nd_NFRKB"/>
    <property type="match status" value="1"/>
</dbReference>
<evidence type="ECO:0000256" key="1">
    <source>
        <dbReference type="ARBA" id="ARBA00004123"/>
    </source>
</evidence>
<feature type="region of interest" description="Disordered" evidence="3">
    <location>
        <begin position="348"/>
        <end position="376"/>
    </location>
</feature>
<feature type="domain" description="DEUBAD" evidence="4">
    <location>
        <begin position="66"/>
        <end position="179"/>
    </location>
</feature>
<proteinExistence type="predicted"/>
<keyword evidence="2" id="KW-0539">Nucleus</keyword>
<evidence type="ECO:0000313" key="5">
    <source>
        <dbReference type="EMBL" id="KAH7438690.1"/>
    </source>
</evidence>
<accession>A0A8T2UVG6</accession>
<dbReference type="PANTHER" id="PTHR13052:SF3">
    <property type="entry name" value="NUCLEAR FACTOR RELATED TO KAPPA-B-BINDING PROTEIN"/>
    <property type="match status" value="1"/>
</dbReference>
<dbReference type="InterPro" id="IPR057748">
    <property type="entry name" value="NFRKB_WH_2"/>
</dbReference>
<comment type="subcellular location">
    <subcellularLocation>
        <location evidence="1">Nucleus</location>
    </subcellularLocation>
</comment>
<dbReference type="PANTHER" id="PTHR13052">
    <property type="entry name" value="NFRKB-RELATED"/>
    <property type="match status" value="1"/>
</dbReference>
<organism evidence="5 6">
    <name type="scientific">Ceratopteris richardii</name>
    <name type="common">Triangle waterfern</name>
    <dbReference type="NCBI Taxonomy" id="49495"/>
    <lineage>
        <taxon>Eukaryota</taxon>
        <taxon>Viridiplantae</taxon>
        <taxon>Streptophyta</taxon>
        <taxon>Embryophyta</taxon>
        <taxon>Tracheophyta</taxon>
        <taxon>Polypodiopsida</taxon>
        <taxon>Polypodiidae</taxon>
        <taxon>Polypodiales</taxon>
        <taxon>Pteridineae</taxon>
        <taxon>Pteridaceae</taxon>
        <taxon>Parkerioideae</taxon>
        <taxon>Ceratopteris</taxon>
    </lineage>
</organism>